<dbReference type="InterPro" id="IPR014886">
    <property type="entry name" value="La_xRRM"/>
</dbReference>
<comment type="subcellular location">
    <subcellularLocation>
        <location evidence="1">Nucleus</location>
        <location evidence="1">Nucleoplasm</location>
    </subcellularLocation>
</comment>
<dbReference type="Pfam" id="PF05383">
    <property type="entry name" value="La"/>
    <property type="match status" value="1"/>
</dbReference>
<dbReference type="CDD" id="cd08032">
    <property type="entry name" value="LARP_7"/>
    <property type="match status" value="1"/>
</dbReference>
<dbReference type="InterPro" id="IPR000504">
    <property type="entry name" value="RRM_dom"/>
</dbReference>
<evidence type="ECO:0000256" key="7">
    <source>
        <dbReference type="ARBA" id="ARBA00022884"/>
    </source>
</evidence>
<feature type="region of interest" description="Disordered" evidence="14">
    <location>
        <begin position="189"/>
        <end position="378"/>
    </location>
</feature>
<keyword evidence="19" id="KW-1185">Reference proteome</keyword>
<dbReference type="Ensembl" id="ENSFTIT00000008185.1">
    <property type="protein sequence ID" value="ENSFTIP00000007845.1"/>
    <property type="gene ID" value="ENSFTIG00000005317.1"/>
</dbReference>
<comment type="similarity">
    <text evidence="2">Belongs to the LARP7 family.</text>
</comment>
<evidence type="ECO:0000259" key="15">
    <source>
        <dbReference type="PROSITE" id="PS50102"/>
    </source>
</evidence>
<feature type="compositionally biased region" description="Basic and acidic residues" evidence="14">
    <location>
        <begin position="327"/>
        <end position="360"/>
    </location>
</feature>
<dbReference type="InterPro" id="IPR036388">
    <property type="entry name" value="WH-like_DNA-bd_sf"/>
</dbReference>
<dbReference type="CDD" id="cd12290">
    <property type="entry name" value="RRM1_LARP7"/>
    <property type="match status" value="1"/>
</dbReference>
<feature type="domain" description="XRRM" evidence="17">
    <location>
        <begin position="460"/>
        <end position="573"/>
    </location>
</feature>
<dbReference type="OrthoDB" id="439993at2759"/>
<feature type="region of interest" description="Disordered" evidence="14">
    <location>
        <begin position="414"/>
        <end position="456"/>
    </location>
</feature>
<dbReference type="GO" id="GO:0030154">
    <property type="term" value="P:cell differentiation"/>
    <property type="evidence" value="ECO:0007669"/>
    <property type="project" value="UniProtKB-KW"/>
</dbReference>
<dbReference type="SMART" id="SM00360">
    <property type="entry name" value="RRM"/>
    <property type="match status" value="1"/>
</dbReference>
<keyword evidence="4" id="KW-0507">mRNA processing</keyword>
<dbReference type="PANTHER" id="PTHR22792:SF62">
    <property type="entry name" value="LA-RELATED PROTEIN 7"/>
    <property type="match status" value="1"/>
</dbReference>
<evidence type="ECO:0000259" key="17">
    <source>
        <dbReference type="PROSITE" id="PS51939"/>
    </source>
</evidence>
<dbReference type="OMA" id="WCSLRNK"/>
<protein>
    <recommendedName>
        <fullName evidence="3">La-related protein 7</fullName>
    </recommendedName>
    <alternativeName>
        <fullName evidence="12">La ribonucleoprotein domain family member 7</fullName>
    </alternativeName>
</protein>
<dbReference type="GO" id="GO:0008380">
    <property type="term" value="P:RNA splicing"/>
    <property type="evidence" value="ECO:0007669"/>
    <property type="project" value="UniProtKB-KW"/>
</dbReference>
<keyword evidence="11" id="KW-0539">Nucleus</keyword>
<evidence type="ECO:0000256" key="13">
    <source>
        <dbReference type="PROSITE-ProRule" id="PRU00332"/>
    </source>
</evidence>
<dbReference type="CDD" id="cd12542">
    <property type="entry name" value="RRM2_LARP7"/>
    <property type="match status" value="1"/>
</dbReference>
<dbReference type="InterPro" id="IPR045180">
    <property type="entry name" value="La_dom_prot"/>
</dbReference>
<dbReference type="Gene3D" id="3.30.70.330">
    <property type="match status" value="2"/>
</dbReference>
<evidence type="ECO:0000256" key="3">
    <source>
        <dbReference type="ARBA" id="ARBA00015867"/>
    </source>
</evidence>
<dbReference type="PROSITE" id="PS50102">
    <property type="entry name" value="RRM"/>
    <property type="match status" value="1"/>
</dbReference>
<dbReference type="PROSITE" id="PS51939">
    <property type="entry name" value="XRRM"/>
    <property type="match status" value="1"/>
</dbReference>
<dbReference type="InterPro" id="IPR035979">
    <property type="entry name" value="RBD_domain_sf"/>
</dbReference>
<reference evidence="18" key="2">
    <citation type="submission" date="2025-09" db="UniProtKB">
        <authorList>
            <consortium name="Ensembl"/>
        </authorList>
    </citation>
    <scope>IDENTIFICATION</scope>
</reference>
<dbReference type="SMART" id="SM00715">
    <property type="entry name" value="LA"/>
    <property type="match status" value="1"/>
</dbReference>
<dbReference type="FunFam" id="1.10.10.10:FF:000158">
    <property type="entry name" value="La ribonucleoprotein domain family member 7"/>
    <property type="match status" value="1"/>
</dbReference>
<dbReference type="Pfam" id="PF08777">
    <property type="entry name" value="RRM_3"/>
    <property type="match status" value="1"/>
</dbReference>
<feature type="domain" description="RRM" evidence="15">
    <location>
        <begin position="127"/>
        <end position="190"/>
    </location>
</feature>
<evidence type="ECO:0000259" key="16">
    <source>
        <dbReference type="PROSITE" id="PS50961"/>
    </source>
</evidence>
<reference evidence="18" key="1">
    <citation type="submission" date="2025-08" db="UniProtKB">
        <authorList>
            <consortium name="Ensembl"/>
        </authorList>
    </citation>
    <scope>IDENTIFICATION</scope>
</reference>
<dbReference type="InterPro" id="IPR034946">
    <property type="entry name" value="LARP7_La"/>
</dbReference>
<dbReference type="InterPro" id="IPR036390">
    <property type="entry name" value="WH_DNA-bd_sf"/>
</dbReference>
<dbReference type="SUPFAM" id="SSF54928">
    <property type="entry name" value="RNA-binding domain, RBD"/>
    <property type="match status" value="2"/>
</dbReference>
<evidence type="ECO:0000256" key="2">
    <source>
        <dbReference type="ARBA" id="ARBA00008680"/>
    </source>
</evidence>
<accession>A0A8C4U4L3</accession>
<dbReference type="InterPro" id="IPR034910">
    <property type="entry name" value="LARP7_RRM2"/>
</dbReference>
<feature type="compositionally biased region" description="Low complexity" evidence="14">
    <location>
        <begin position="433"/>
        <end position="445"/>
    </location>
</feature>
<dbReference type="GO" id="GO:0005654">
    <property type="term" value="C:nucleoplasm"/>
    <property type="evidence" value="ECO:0007669"/>
    <property type="project" value="UniProtKB-SubCell"/>
</dbReference>
<feature type="region of interest" description="Disordered" evidence="14">
    <location>
        <begin position="1"/>
        <end position="31"/>
    </location>
</feature>
<proteinExistence type="inferred from homology"/>
<evidence type="ECO:0000313" key="18">
    <source>
        <dbReference type="Ensembl" id="ENSFTIP00000007845.1"/>
    </source>
</evidence>
<organism evidence="18 19">
    <name type="scientific">Falco tinnunculus</name>
    <name type="common">Common kestrel</name>
    <dbReference type="NCBI Taxonomy" id="100819"/>
    <lineage>
        <taxon>Eukaryota</taxon>
        <taxon>Metazoa</taxon>
        <taxon>Chordata</taxon>
        <taxon>Craniata</taxon>
        <taxon>Vertebrata</taxon>
        <taxon>Euteleostomi</taxon>
        <taxon>Archelosauria</taxon>
        <taxon>Archosauria</taxon>
        <taxon>Dinosauria</taxon>
        <taxon>Saurischia</taxon>
        <taxon>Theropoda</taxon>
        <taxon>Coelurosauria</taxon>
        <taxon>Aves</taxon>
        <taxon>Neognathae</taxon>
        <taxon>Neoaves</taxon>
        <taxon>Telluraves</taxon>
        <taxon>Australaves</taxon>
        <taxon>Falconiformes</taxon>
        <taxon>Falconidae</taxon>
        <taxon>Falco</taxon>
    </lineage>
</organism>
<feature type="compositionally biased region" description="Basic residues" evidence="14">
    <location>
        <begin position="363"/>
        <end position="376"/>
    </location>
</feature>
<dbReference type="PROSITE" id="PS50961">
    <property type="entry name" value="HTH_LA"/>
    <property type="match status" value="1"/>
</dbReference>
<dbReference type="SUPFAM" id="SSF46785">
    <property type="entry name" value="Winged helix' DNA-binding domain"/>
    <property type="match status" value="1"/>
</dbReference>
<feature type="compositionally biased region" description="Basic residues" evidence="14">
    <location>
        <begin position="226"/>
        <end position="235"/>
    </location>
</feature>
<dbReference type="InterPro" id="IPR006630">
    <property type="entry name" value="La_HTH"/>
</dbReference>
<evidence type="ECO:0000256" key="14">
    <source>
        <dbReference type="SAM" id="MobiDB-lite"/>
    </source>
</evidence>
<dbReference type="InterPro" id="IPR002344">
    <property type="entry name" value="Lupus_La"/>
</dbReference>
<dbReference type="Gene3D" id="1.10.10.10">
    <property type="entry name" value="Winged helix-like DNA-binding domain superfamily/Winged helix DNA-binding domain"/>
    <property type="match status" value="1"/>
</dbReference>
<evidence type="ECO:0000256" key="6">
    <source>
        <dbReference type="ARBA" id="ARBA00022871"/>
    </source>
</evidence>
<evidence type="ECO:0000313" key="19">
    <source>
        <dbReference type="Proteomes" id="UP000694562"/>
    </source>
</evidence>
<evidence type="ECO:0000256" key="9">
    <source>
        <dbReference type="ARBA" id="ARBA00023163"/>
    </source>
</evidence>
<feature type="compositionally biased region" description="Basic and acidic residues" evidence="14">
    <location>
        <begin position="277"/>
        <end position="296"/>
    </location>
</feature>
<keyword evidence="9" id="KW-0804">Transcription</keyword>
<dbReference type="InterPro" id="IPR034887">
    <property type="entry name" value="LARP7_RRM1"/>
</dbReference>
<keyword evidence="10" id="KW-0508">mRNA splicing</keyword>
<feature type="compositionally biased region" description="Basic and acidic residues" evidence="14">
    <location>
        <begin position="7"/>
        <end position="24"/>
    </location>
</feature>
<evidence type="ECO:0000256" key="8">
    <source>
        <dbReference type="ARBA" id="ARBA00023015"/>
    </source>
</evidence>
<name>A0A8C4U4L3_FALTI</name>
<dbReference type="Pfam" id="PF00076">
    <property type="entry name" value="RRM_1"/>
    <property type="match status" value="1"/>
</dbReference>
<keyword evidence="5" id="KW-0221">Differentiation</keyword>
<sequence>MTGMETETARDKAMEEESTEQKKEREKKKRSRVKQVLADIAKQVDFWFGDVNLHKDRFLREQIEKSRDGYVDISLLVSFNKMKKLTTDGKLIARAVKSSSVVELDLEGTRIRRRQPLGEQPKDVDSRTVYVELLPKNVNHSWIERVFGKCGNVVYVSIPRYKTSGDPKGFAFVEFETKEQAEKAIEFLNNPPEEAPRKPGIFPKTVKNKPVPALNTSNSSVVEEKKKKKKKKSKVKKESSAQAAVETKESNTNTSTEQVPKSKRHRTSSECSEMEGTETHRQPSKREKRKWDRTESSEVPWESRPGKRKRTSSGDGETSTPKVKTTVQKDEVGPVKEESEAPKDSNDVSAEDDKDKKDTSLSKSKRKHKKKHKERHKMGEEVIPLRVLSKTEWMDLKQEYLALQKASMASLKKTMSQIKPEPVGEMETESCAQKKSQSQNNKSSSGDSAPPAKANTMGPQFVSGVIVKIVSAEPLPGRKQIKDALAVLADVAYVDMLEGDTECHVRFNTPEDAQIVMRSYKEIQIKNNWKFEVLTGDHEQRYWQKILVDRQAKLNQPREKKRGTEKVNCKSLFFSPLQPWLKIQLCFWVGLHFFDTLVFGSLFNPVKSLSTDFAGGFYSHKITSGCPGPVAKCKACLYGDNQRKLSTTKGMKLICKLDFL</sequence>
<keyword evidence="8" id="KW-0805">Transcription regulation</keyword>
<feature type="domain" description="HTH La-type RNA-binding" evidence="16">
    <location>
        <begin position="30"/>
        <end position="121"/>
    </location>
</feature>
<evidence type="ECO:0000256" key="12">
    <source>
        <dbReference type="ARBA" id="ARBA00029640"/>
    </source>
</evidence>
<keyword evidence="6" id="KW-0744">Spermatogenesis</keyword>
<dbReference type="InterPro" id="IPR012677">
    <property type="entry name" value="Nucleotide-bd_a/b_plait_sf"/>
</dbReference>
<evidence type="ECO:0000256" key="1">
    <source>
        <dbReference type="ARBA" id="ARBA00004642"/>
    </source>
</evidence>
<evidence type="ECO:0000256" key="11">
    <source>
        <dbReference type="ARBA" id="ARBA00023242"/>
    </source>
</evidence>
<dbReference type="AlphaFoldDB" id="A0A8C4U4L3"/>
<keyword evidence="7 13" id="KW-0694">RNA-binding</keyword>
<dbReference type="FunFam" id="3.30.70.330:FF:000281">
    <property type="entry name" value="la-related protein 7 isoform X1"/>
    <property type="match status" value="1"/>
</dbReference>
<dbReference type="PRINTS" id="PR00302">
    <property type="entry name" value="LUPUSLA"/>
</dbReference>
<dbReference type="GO" id="GO:0003723">
    <property type="term" value="F:RNA binding"/>
    <property type="evidence" value="ECO:0007669"/>
    <property type="project" value="UniProtKB-UniRule"/>
</dbReference>
<dbReference type="GO" id="GO:0006397">
    <property type="term" value="P:mRNA processing"/>
    <property type="evidence" value="ECO:0007669"/>
    <property type="project" value="UniProtKB-KW"/>
</dbReference>
<dbReference type="GO" id="GO:1990904">
    <property type="term" value="C:ribonucleoprotein complex"/>
    <property type="evidence" value="ECO:0007669"/>
    <property type="project" value="UniProtKB-UniRule"/>
</dbReference>
<dbReference type="Proteomes" id="UP000694562">
    <property type="component" value="Unplaced"/>
</dbReference>
<dbReference type="GO" id="GO:0007283">
    <property type="term" value="P:spermatogenesis"/>
    <property type="evidence" value="ECO:0007669"/>
    <property type="project" value="UniProtKB-KW"/>
</dbReference>
<evidence type="ECO:0000256" key="10">
    <source>
        <dbReference type="ARBA" id="ARBA00023187"/>
    </source>
</evidence>
<evidence type="ECO:0000256" key="4">
    <source>
        <dbReference type="ARBA" id="ARBA00022664"/>
    </source>
</evidence>
<feature type="compositionally biased region" description="Polar residues" evidence="14">
    <location>
        <begin position="313"/>
        <end position="326"/>
    </location>
</feature>
<dbReference type="PANTHER" id="PTHR22792">
    <property type="entry name" value="LUPUS LA PROTEIN-RELATED"/>
    <property type="match status" value="1"/>
</dbReference>
<evidence type="ECO:0000256" key="5">
    <source>
        <dbReference type="ARBA" id="ARBA00022782"/>
    </source>
</evidence>